<feature type="domain" description="Phospholipid/glycerol acyltransferase" evidence="6">
    <location>
        <begin position="67"/>
        <end position="179"/>
    </location>
</feature>
<accession>A0ABW0N8A0</accession>
<dbReference type="Pfam" id="PF01553">
    <property type="entry name" value="Acyltransferase"/>
    <property type="match status" value="1"/>
</dbReference>
<comment type="pathway">
    <text evidence="1">Lipid metabolism.</text>
</comment>
<comment type="caution">
    <text evidence="7">The sequence shown here is derived from an EMBL/GenBank/DDBJ whole genome shotgun (WGS) entry which is preliminary data.</text>
</comment>
<evidence type="ECO:0000256" key="4">
    <source>
        <dbReference type="ARBA" id="ARBA00023098"/>
    </source>
</evidence>
<protein>
    <submittedName>
        <fullName evidence="7">Lysophospholipid acyltransferase family protein</fullName>
    </submittedName>
</protein>
<dbReference type="PANTHER" id="PTHR10434:SF64">
    <property type="entry name" value="1-ACYL-SN-GLYCEROL-3-PHOSPHATE ACYLTRANSFERASE-RELATED"/>
    <property type="match status" value="1"/>
</dbReference>
<proteinExistence type="predicted"/>
<dbReference type="PANTHER" id="PTHR10434">
    <property type="entry name" value="1-ACYL-SN-GLYCEROL-3-PHOSPHATE ACYLTRANSFERASE"/>
    <property type="match status" value="1"/>
</dbReference>
<dbReference type="SUPFAM" id="SSF69593">
    <property type="entry name" value="Glycerol-3-phosphate (1)-acyltransferase"/>
    <property type="match status" value="1"/>
</dbReference>
<keyword evidence="3" id="KW-0808">Transferase</keyword>
<evidence type="ECO:0000313" key="8">
    <source>
        <dbReference type="Proteomes" id="UP001596037"/>
    </source>
</evidence>
<keyword evidence="4" id="KW-0443">Lipid metabolism</keyword>
<keyword evidence="5 7" id="KW-0012">Acyltransferase</keyword>
<evidence type="ECO:0000256" key="1">
    <source>
        <dbReference type="ARBA" id="ARBA00005189"/>
    </source>
</evidence>
<evidence type="ECO:0000256" key="3">
    <source>
        <dbReference type="ARBA" id="ARBA00022679"/>
    </source>
</evidence>
<gene>
    <name evidence="7" type="ORF">ACFPOE_00855</name>
</gene>
<sequence length="245" mass="26749">MNSLRAGWRLVRALLHALAGWCTIVLRFPRMNEPQREAAVQAWAQRMLQVLGVGLQVRGTAPARGPLMLVANHISWLDILVMHAARHCRFVAKSDVRHWPLIGRLATGGGTVYIERGSRRDAMRVVHRMADSLRAGEILAVFPEGTTSDGVALLPFHANLVQAAISADAPVLPVGLSFVDAATGRTSLTPCYIGDDTLVGSLWRTLSGPPLAAVVSYGTPQRSQGRDRRAWARDLRAAVEELRQD</sequence>
<dbReference type="Proteomes" id="UP001596037">
    <property type="component" value="Unassembled WGS sequence"/>
</dbReference>
<name>A0ABW0N8A0_9BURK</name>
<dbReference type="GO" id="GO:0016746">
    <property type="term" value="F:acyltransferase activity"/>
    <property type="evidence" value="ECO:0007669"/>
    <property type="project" value="UniProtKB-KW"/>
</dbReference>
<keyword evidence="2" id="KW-0444">Lipid biosynthesis</keyword>
<organism evidence="7 8">
    <name type="scientific">Caenimonas terrae</name>
    <dbReference type="NCBI Taxonomy" id="696074"/>
    <lineage>
        <taxon>Bacteria</taxon>
        <taxon>Pseudomonadati</taxon>
        <taxon>Pseudomonadota</taxon>
        <taxon>Betaproteobacteria</taxon>
        <taxon>Burkholderiales</taxon>
        <taxon>Comamonadaceae</taxon>
        <taxon>Caenimonas</taxon>
    </lineage>
</organism>
<evidence type="ECO:0000313" key="7">
    <source>
        <dbReference type="EMBL" id="MFC5496068.1"/>
    </source>
</evidence>
<keyword evidence="8" id="KW-1185">Reference proteome</keyword>
<evidence type="ECO:0000256" key="5">
    <source>
        <dbReference type="ARBA" id="ARBA00023315"/>
    </source>
</evidence>
<dbReference type="RefSeq" id="WP_376848101.1">
    <property type="nucleotide sequence ID" value="NZ_JBHSMF010000002.1"/>
</dbReference>
<evidence type="ECO:0000256" key="2">
    <source>
        <dbReference type="ARBA" id="ARBA00022516"/>
    </source>
</evidence>
<reference evidence="8" key="1">
    <citation type="journal article" date="2019" name="Int. J. Syst. Evol. Microbiol.">
        <title>The Global Catalogue of Microorganisms (GCM) 10K type strain sequencing project: providing services to taxonomists for standard genome sequencing and annotation.</title>
        <authorList>
            <consortium name="The Broad Institute Genomics Platform"/>
            <consortium name="The Broad Institute Genome Sequencing Center for Infectious Disease"/>
            <person name="Wu L."/>
            <person name="Ma J."/>
        </authorList>
    </citation>
    <scope>NUCLEOTIDE SEQUENCE [LARGE SCALE GENOMIC DNA]</scope>
    <source>
        <strain evidence="8">CCUG 57401</strain>
    </source>
</reference>
<evidence type="ECO:0000259" key="6">
    <source>
        <dbReference type="SMART" id="SM00563"/>
    </source>
</evidence>
<dbReference type="CDD" id="cd07989">
    <property type="entry name" value="LPLAT_AGPAT-like"/>
    <property type="match status" value="1"/>
</dbReference>
<dbReference type="InterPro" id="IPR002123">
    <property type="entry name" value="Plipid/glycerol_acylTrfase"/>
</dbReference>
<dbReference type="EMBL" id="JBHSMF010000002">
    <property type="protein sequence ID" value="MFC5496068.1"/>
    <property type="molecule type" value="Genomic_DNA"/>
</dbReference>
<dbReference type="SMART" id="SM00563">
    <property type="entry name" value="PlsC"/>
    <property type="match status" value="1"/>
</dbReference>